<proteinExistence type="predicted"/>
<dbReference type="InterPro" id="IPR050483">
    <property type="entry name" value="CoA-transferase_III_domain"/>
</dbReference>
<dbReference type="Gene3D" id="3.30.1540.10">
    <property type="entry name" value="formyl-coa transferase, domain 3"/>
    <property type="match status" value="1"/>
</dbReference>
<evidence type="ECO:0000313" key="3">
    <source>
        <dbReference type="Proteomes" id="UP001500957"/>
    </source>
</evidence>
<organism evidence="2 3">
    <name type="scientific">Sporichthya brevicatena</name>
    <dbReference type="NCBI Taxonomy" id="171442"/>
    <lineage>
        <taxon>Bacteria</taxon>
        <taxon>Bacillati</taxon>
        <taxon>Actinomycetota</taxon>
        <taxon>Actinomycetes</taxon>
        <taxon>Sporichthyales</taxon>
        <taxon>Sporichthyaceae</taxon>
        <taxon>Sporichthya</taxon>
    </lineage>
</organism>
<reference evidence="2 3" key="1">
    <citation type="journal article" date="2019" name="Int. J. Syst. Evol. Microbiol.">
        <title>The Global Catalogue of Microorganisms (GCM) 10K type strain sequencing project: providing services to taxonomists for standard genome sequencing and annotation.</title>
        <authorList>
            <consortium name="The Broad Institute Genomics Platform"/>
            <consortium name="The Broad Institute Genome Sequencing Center for Infectious Disease"/>
            <person name="Wu L."/>
            <person name="Ma J."/>
        </authorList>
    </citation>
    <scope>NUCLEOTIDE SEQUENCE [LARGE SCALE GENOMIC DNA]</scope>
    <source>
        <strain evidence="2 3">JCM 10671</strain>
    </source>
</reference>
<dbReference type="Gene3D" id="3.40.50.10540">
    <property type="entry name" value="Crotonobetainyl-coa:carnitine coa-transferase, domain 1"/>
    <property type="match status" value="1"/>
</dbReference>
<evidence type="ECO:0000313" key="2">
    <source>
        <dbReference type="EMBL" id="GAA0603181.1"/>
    </source>
</evidence>
<protein>
    <submittedName>
        <fullName evidence="2">CaiB/BaiF CoA-transferase family protein</fullName>
    </submittedName>
</protein>
<accession>A0ABN1G356</accession>
<dbReference type="InterPro" id="IPR044855">
    <property type="entry name" value="CoA-Trfase_III_dom3_sf"/>
</dbReference>
<dbReference type="Proteomes" id="UP001500957">
    <property type="component" value="Unassembled WGS sequence"/>
</dbReference>
<name>A0ABN1G356_9ACTN</name>
<keyword evidence="1" id="KW-0808">Transferase</keyword>
<keyword evidence="3" id="KW-1185">Reference proteome</keyword>
<dbReference type="InterPro" id="IPR003673">
    <property type="entry name" value="CoA-Trfase_fam_III"/>
</dbReference>
<dbReference type="InterPro" id="IPR023606">
    <property type="entry name" value="CoA-Trfase_III_dom_1_sf"/>
</dbReference>
<dbReference type="PANTHER" id="PTHR48207">
    <property type="entry name" value="SUCCINATE--HYDROXYMETHYLGLUTARATE COA-TRANSFERASE"/>
    <property type="match status" value="1"/>
</dbReference>
<evidence type="ECO:0000256" key="1">
    <source>
        <dbReference type="ARBA" id="ARBA00022679"/>
    </source>
</evidence>
<gene>
    <name evidence="2" type="ORF">GCM10009547_00910</name>
</gene>
<dbReference type="Pfam" id="PF02515">
    <property type="entry name" value="CoA_transf_3"/>
    <property type="match status" value="1"/>
</dbReference>
<comment type="caution">
    <text evidence="2">The sequence shown here is derived from an EMBL/GenBank/DDBJ whole genome shotgun (WGS) entry which is preliminary data.</text>
</comment>
<dbReference type="EMBL" id="BAAAHE010000001">
    <property type="protein sequence ID" value="GAA0603181.1"/>
    <property type="molecule type" value="Genomic_DNA"/>
</dbReference>
<sequence>MLPLDGVTVVSIEQAVAAPFATRQLADLGARVIKIERPGVGDFARSYDERVHGESSYFIWLNRSKESLTLDFKRPEGLTILHQLLSGADVFLSNLGPGAIGRLGLDAPTLAEKYPRLIHATISGYGTTGVWAHRKAYDLLVQSEAGLVSITGQPDSVARVGISVADISAGMYAYTGILTALLHRANTGVVAPVEVSLFESLAEWMGSPAYYTMYSGEPPRRVGAEHATISPYGPYASSSGDIIMLAVQSQEEWREFCRVVMEDPGLASNPEFAINSARCDHREKLNALIGKRIGQLSTDEALRLLDSARIANARVNTVNEFLEHPALASRDRWVTVDSPGGEIRALKPPASLGGIEPRMDAVPALGAHTDAILGSLGYSPESIEELRSAGAI</sequence>
<dbReference type="SUPFAM" id="SSF89796">
    <property type="entry name" value="CoA-transferase family III (CaiB/BaiF)"/>
    <property type="match status" value="1"/>
</dbReference>
<dbReference type="PANTHER" id="PTHR48207:SF3">
    <property type="entry name" value="SUCCINATE--HYDROXYMETHYLGLUTARATE COA-TRANSFERASE"/>
    <property type="match status" value="1"/>
</dbReference>